<dbReference type="RefSeq" id="WP_090405108.1">
    <property type="nucleotide sequence ID" value="NZ_FNKM01000002.1"/>
</dbReference>
<reference evidence="2 4" key="2">
    <citation type="submission" date="2019-06" db="EMBL/GenBank/DDBJ databases">
        <title>Pseudomonas bimorpha sp. nov. isolated from bovine raw milk and skim milk concentrate.</title>
        <authorList>
            <person name="Hofmann K."/>
            <person name="Huptas C."/>
            <person name="Doll E."/>
            <person name="Scherer S."/>
            <person name="Wenning M."/>
        </authorList>
    </citation>
    <scope>NUCLEOTIDE SEQUENCE [LARGE SCALE GENOMIC DNA]</scope>
    <source>
        <strain evidence="2 4">DSM 17515</strain>
    </source>
</reference>
<dbReference type="Proteomes" id="UP000317267">
    <property type="component" value="Unassembled WGS sequence"/>
</dbReference>
<keyword evidence="3" id="KW-1185">Reference proteome</keyword>
<accession>A0A1H1HLY8</accession>
<name>A0A1H1HLY8_9PSED</name>
<evidence type="ECO:0000313" key="2">
    <source>
        <dbReference type="EMBL" id="TWR59553.1"/>
    </source>
</evidence>
<evidence type="ECO:0000313" key="1">
    <source>
        <dbReference type="EMBL" id="SDR26451.1"/>
    </source>
</evidence>
<dbReference type="Proteomes" id="UP000198740">
    <property type="component" value="Unassembled WGS sequence"/>
</dbReference>
<dbReference type="EMBL" id="FNKM01000002">
    <property type="protein sequence ID" value="SDR26451.1"/>
    <property type="molecule type" value="Genomic_DNA"/>
</dbReference>
<dbReference type="AlphaFoldDB" id="A0A1H1HLY8"/>
<protein>
    <submittedName>
        <fullName evidence="2">Uncharacterized protein</fullName>
    </submittedName>
</protein>
<dbReference type="OrthoDB" id="6897722at2"/>
<sequence length="159" mass="17577">MSQTTEQAREHRFIINHRVAFGHDGDKYGWTGGGSIIDDDVSGRTAWFVQKASRAFTETLPPHSNLTVILYCRVRSPGSTLKATHSGGTYYSTSEMVTTQMSTYWVRNAKADAAGKFWIDFETDNGQSLRIHQIEVMGPVTATDTPESLGMEILGEVVS</sequence>
<comment type="caution">
    <text evidence="2">The sequence shown here is derived from an EMBL/GenBank/DDBJ whole genome shotgun (WGS) entry which is preliminary data.</text>
</comment>
<gene>
    <name evidence="2" type="ORF">FIV39_27700</name>
    <name evidence="1" type="ORF">SAMN04490186_4525</name>
</gene>
<proteinExistence type="predicted"/>
<dbReference type="EMBL" id="VFES01000024">
    <property type="protein sequence ID" value="TWR59553.1"/>
    <property type="molecule type" value="Genomic_DNA"/>
</dbReference>
<evidence type="ECO:0000313" key="3">
    <source>
        <dbReference type="Proteomes" id="UP000198740"/>
    </source>
</evidence>
<reference evidence="1 3" key="1">
    <citation type="submission" date="2016-10" db="EMBL/GenBank/DDBJ databases">
        <authorList>
            <person name="Varghese N."/>
            <person name="Submissions S."/>
        </authorList>
    </citation>
    <scope>NUCLEOTIDE SEQUENCE [LARGE SCALE GENOMIC DNA]</scope>
    <source>
        <strain evidence="1 3">BS2976</strain>
    </source>
</reference>
<evidence type="ECO:0000313" key="4">
    <source>
        <dbReference type="Proteomes" id="UP000317267"/>
    </source>
</evidence>
<organism evidence="2 4">
    <name type="scientific">Pseudomonas grimontii</name>
    <dbReference type="NCBI Taxonomy" id="129847"/>
    <lineage>
        <taxon>Bacteria</taxon>
        <taxon>Pseudomonadati</taxon>
        <taxon>Pseudomonadota</taxon>
        <taxon>Gammaproteobacteria</taxon>
        <taxon>Pseudomonadales</taxon>
        <taxon>Pseudomonadaceae</taxon>
        <taxon>Pseudomonas</taxon>
    </lineage>
</organism>